<dbReference type="AlphaFoldDB" id="A0A430G2D4"/>
<reference evidence="1 2" key="1">
    <citation type="submission" date="2018-07" db="EMBL/GenBank/DDBJ databases">
        <title>Genomic and Epidemiologic Investigation of an Indolent Hospital Outbreak.</title>
        <authorList>
            <person name="Johnson R.C."/>
            <person name="Deming C."/>
            <person name="Conlan S."/>
            <person name="Zellmer C.J."/>
            <person name="Michelin A.V."/>
            <person name="Lee-Lin S."/>
            <person name="Thomas P.J."/>
            <person name="Park M."/>
            <person name="Weingarten R.A."/>
            <person name="Less J."/>
            <person name="Dekker J.P."/>
            <person name="Frank K.M."/>
            <person name="Musser K.A."/>
            <person name="Mcquiston J.R."/>
            <person name="Henderson D.K."/>
            <person name="Lau A.F."/>
            <person name="Palmore T.N."/>
            <person name="Segre J.A."/>
        </authorList>
    </citation>
    <scope>NUCLEOTIDE SEQUENCE [LARGE SCALE GENOMIC DNA]</scope>
    <source>
        <strain evidence="1 2">SK-CDC1_0717</strain>
    </source>
</reference>
<gene>
    <name evidence="1" type="ORF">DAH66_12765</name>
</gene>
<dbReference type="EMBL" id="QQYZ01000011">
    <property type="protein sequence ID" value="RSY83135.1"/>
    <property type="molecule type" value="Genomic_DNA"/>
</dbReference>
<sequence>MRESFSINDKAELEMARMSLRAHLRVAMPAVLERTHPYFRDLQKHRAEQRWGMIDKLIDEQIARIDREAAAEFRTHSGVSAVDD</sequence>
<evidence type="ECO:0000313" key="2">
    <source>
        <dbReference type="Proteomes" id="UP000287746"/>
    </source>
</evidence>
<organism evidence="1 2">
    <name type="scientific">Sphingomonas koreensis</name>
    <dbReference type="NCBI Taxonomy" id="93064"/>
    <lineage>
        <taxon>Bacteria</taxon>
        <taxon>Pseudomonadati</taxon>
        <taxon>Pseudomonadota</taxon>
        <taxon>Alphaproteobacteria</taxon>
        <taxon>Sphingomonadales</taxon>
        <taxon>Sphingomonadaceae</taxon>
        <taxon>Sphingomonas</taxon>
    </lineage>
</organism>
<protein>
    <submittedName>
        <fullName evidence="1">Uncharacterized protein</fullName>
    </submittedName>
</protein>
<name>A0A430G2D4_9SPHN</name>
<evidence type="ECO:0000313" key="1">
    <source>
        <dbReference type="EMBL" id="RSY83135.1"/>
    </source>
</evidence>
<comment type="caution">
    <text evidence="1">The sequence shown here is derived from an EMBL/GenBank/DDBJ whole genome shotgun (WGS) entry which is preliminary data.</text>
</comment>
<dbReference type="Proteomes" id="UP000287746">
    <property type="component" value="Unassembled WGS sequence"/>
</dbReference>
<dbReference type="RefSeq" id="WP_126004708.1">
    <property type="nucleotide sequence ID" value="NZ_QQYZ01000011.1"/>
</dbReference>
<proteinExistence type="predicted"/>
<accession>A0A430G2D4</accession>